<comment type="caution">
    <text evidence="1">The sequence shown here is derived from an EMBL/GenBank/DDBJ whole genome shotgun (WGS) entry which is preliminary data.</text>
</comment>
<sequence length="56" mass="6567">MPEQIDLFVVAVVAPDPNHAEFKKFKRKLLREGYTLTKKKADGCMVETFTRRKQKQ</sequence>
<dbReference type="EMBL" id="LAZR01002704">
    <property type="protein sequence ID" value="KKN26637.1"/>
    <property type="molecule type" value="Genomic_DNA"/>
</dbReference>
<protein>
    <submittedName>
        <fullName evidence="1">Uncharacterized protein</fullName>
    </submittedName>
</protein>
<gene>
    <name evidence="1" type="ORF">LCGC14_0872650</name>
</gene>
<reference evidence="1" key="1">
    <citation type="journal article" date="2015" name="Nature">
        <title>Complex archaea that bridge the gap between prokaryotes and eukaryotes.</title>
        <authorList>
            <person name="Spang A."/>
            <person name="Saw J.H."/>
            <person name="Jorgensen S.L."/>
            <person name="Zaremba-Niedzwiedzka K."/>
            <person name="Martijn J."/>
            <person name="Lind A.E."/>
            <person name="van Eijk R."/>
            <person name="Schleper C."/>
            <person name="Guy L."/>
            <person name="Ettema T.J."/>
        </authorList>
    </citation>
    <scope>NUCLEOTIDE SEQUENCE</scope>
</reference>
<proteinExistence type="predicted"/>
<name>A0A0F9PPT2_9ZZZZ</name>
<accession>A0A0F9PPT2</accession>
<evidence type="ECO:0000313" key="1">
    <source>
        <dbReference type="EMBL" id="KKN26637.1"/>
    </source>
</evidence>
<organism evidence="1">
    <name type="scientific">marine sediment metagenome</name>
    <dbReference type="NCBI Taxonomy" id="412755"/>
    <lineage>
        <taxon>unclassified sequences</taxon>
        <taxon>metagenomes</taxon>
        <taxon>ecological metagenomes</taxon>
    </lineage>
</organism>
<dbReference type="AlphaFoldDB" id="A0A0F9PPT2"/>